<dbReference type="Proteomes" id="UP000657075">
    <property type="component" value="Unassembled WGS sequence"/>
</dbReference>
<accession>A0A830E1R1</accession>
<reference evidence="2" key="2">
    <citation type="submission" date="2020-09" db="EMBL/GenBank/DDBJ databases">
        <authorList>
            <person name="Sun Q."/>
            <person name="Ohkuma M."/>
        </authorList>
    </citation>
    <scope>NUCLEOTIDE SEQUENCE</scope>
    <source>
        <strain evidence="2">JCM 11219</strain>
    </source>
</reference>
<dbReference type="EMBL" id="BMNM01000002">
    <property type="protein sequence ID" value="GGI74070.1"/>
    <property type="molecule type" value="Genomic_DNA"/>
</dbReference>
<evidence type="ECO:0000313" key="2">
    <source>
        <dbReference type="EMBL" id="GGI74070.1"/>
    </source>
</evidence>
<dbReference type="AlphaFoldDB" id="A0A830E1R1"/>
<sequence>MNIIKQEVGMVMARLGKHLIMGSIADLINEAFRAVAYGRTGLIDKEEALDRLWELLVNIDYEIKRRYQSIEILEN</sequence>
<evidence type="ECO:0000313" key="4">
    <source>
        <dbReference type="Proteomes" id="UP001060771"/>
    </source>
</evidence>
<evidence type="ECO:0000313" key="1">
    <source>
        <dbReference type="EMBL" id="BDR91553.1"/>
    </source>
</evidence>
<reference evidence="1" key="4">
    <citation type="journal article" date="2023" name="Microbiol. Resour. Announc.">
        <title>Complete Genome Sequence of Vulcanisaeta souniana Strain IC-059, a Hyperthermophilic Archaeon Isolated from Hot Spring Water in Japan.</title>
        <authorList>
            <person name="Kato S."/>
            <person name="Itoh T."/>
            <person name="Wu L."/>
            <person name="Ma J."/>
            <person name="Ohkuma M."/>
        </authorList>
    </citation>
    <scope>NUCLEOTIDE SEQUENCE</scope>
    <source>
        <strain evidence="1">JCM 11219</strain>
    </source>
</reference>
<keyword evidence="4" id="KW-1185">Reference proteome</keyword>
<protein>
    <submittedName>
        <fullName evidence="2">Uncharacterized protein</fullName>
    </submittedName>
</protein>
<reference evidence="2" key="1">
    <citation type="journal article" date="2014" name="Int. J. Syst. Evol. Microbiol.">
        <title>Complete genome sequence of Corynebacterium casei LMG S-19264T (=DSM 44701T), isolated from a smear-ripened cheese.</title>
        <authorList>
            <consortium name="US DOE Joint Genome Institute (JGI-PGF)"/>
            <person name="Walter F."/>
            <person name="Albersmeier A."/>
            <person name="Kalinowski J."/>
            <person name="Ruckert C."/>
        </authorList>
    </citation>
    <scope>NUCLEOTIDE SEQUENCE</scope>
    <source>
        <strain evidence="2">JCM 11219</strain>
    </source>
</reference>
<dbReference type="EMBL" id="AP026830">
    <property type="protein sequence ID" value="BDR91553.1"/>
    <property type="molecule type" value="Genomic_DNA"/>
</dbReference>
<name>A0A830E1R1_9CREN</name>
<dbReference type="OrthoDB" id="381499at2157"/>
<gene>
    <name evidence="2" type="ORF">GCM10007112_08620</name>
    <name evidence="1" type="ORF">Vsou_06460</name>
</gene>
<organism evidence="2 3">
    <name type="scientific">Vulcanisaeta souniana JCM 11219</name>
    <dbReference type="NCBI Taxonomy" id="1293586"/>
    <lineage>
        <taxon>Archaea</taxon>
        <taxon>Thermoproteota</taxon>
        <taxon>Thermoprotei</taxon>
        <taxon>Thermoproteales</taxon>
        <taxon>Thermoproteaceae</taxon>
        <taxon>Vulcanisaeta</taxon>
    </lineage>
</organism>
<reference evidence="4" key="3">
    <citation type="submission" date="2022-09" db="EMBL/GenBank/DDBJ databases">
        <title>Complete genome sequence of Vulcanisaeta souniana.</title>
        <authorList>
            <person name="Kato S."/>
            <person name="Itoh T."/>
            <person name="Ohkuma M."/>
        </authorList>
    </citation>
    <scope>NUCLEOTIDE SEQUENCE [LARGE SCALE GENOMIC DNA]</scope>
    <source>
        <strain evidence="4">JCM 11219</strain>
    </source>
</reference>
<dbReference type="RefSeq" id="WP_054843401.1">
    <property type="nucleotide sequence ID" value="NZ_BBBK01000002.1"/>
</dbReference>
<proteinExistence type="predicted"/>
<evidence type="ECO:0000313" key="3">
    <source>
        <dbReference type="Proteomes" id="UP000657075"/>
    </source>
</evidence>
<dbReference type="Proteomes" id="UP001060771">
    <property type="component" value="Chromosome"/>
</dbReference>